<dbReference type="SUPFAM" id="SSF46689">
    <property type="entry name" value="Homeodomain-like"/>
    <property type="match status" value="1"/>
</dbReference>
<evidence type="ECO:0000256" key="4">
    <source>
        <dbReference type="PROSITE-ProRule" id="PRU00335"/>
    </source>
</evidence>
<dbReference type="GO" id="GO:0003700">
    <property type="term" value="F:DNA-binding transcription factor activity"/>
    <property type="evidence" value="ECO:0007669"/>
    <property type="project" value="TreeGrafter"/>
</dbReference>
<proteinExistence type="predicted"/>
<feature type="domain" description="HTH tetR-type" evidence="5">
    <location>
        <begin position="31"/>
        <end position="91"/>
    </location>
</feature>
<dbReference type="PROSITE" id="PS50977">
    <property type="entry name" value="HTH_TETR_2"/>
    <property type="match status" value="1"/>
</dbReference>
<dbReference type="PRINTS" id="PR00455">
    <property type="entry name" value="HTHTETR"/>
</dbReference>
<organism evidence="6 7">
    <name type="scientific">Nocardia vermiculata</name>
    <dbReference type="NCBI Taxonomy" id="257274"/>
    <lineage>
        <taxon>Bacteria</taxon>
        <taxon>Bacillati</taxon>
        <taxon>Actinomycetota</taxon>
        <taxon>Actinomycetes</taxon>
        <taxon>Mycobacteriales</taxon>
        <taxon>Nocardiaceae</taxon>
        <taxon>Nocardia</taxon>
    </lineage>
</organism>
<feature type="DNA-binding region" description="H-T-H motif" evidence="4">
    <location>
        <begin position="54"/>
        <end position="73"/>
    </location>
</feature>
<evidence type="ECO:0000256" key="1">
    <source>
        <dbReference type="ARBA" id="ARBA00023015"/>
    </source>
</evidence>
<keyword evidence="1" id="KW-0805">Transcription regulation</keyword>
<keyword evidence="2 4" id="KW-0238">DNA-binding</keyword>
<gene>
    <name evidence="6" type="ORF">HGA08_01105</name>
</gene>
<evidence type="ECO:0000313" key="6">
    <source>
        <dbReference type="EMBL" id="NKY48807.1"/>
    </source>
</evidence>
<dbReference type="InterPro" id="IPR050109">
    <property type="entry name" value="HTH-type_TetR-like_transc_reg"/>
</dbReference>
<dbReference type="EMBL" id="JAAXOP010000001">
    <property type="protein sequence ID" value="NKY48807.1"/>
    <property type="molecule type" value="Genomic_DNA"/>
</dbReference>
<keyword evidence="3" id="KW-0804">Transcription</keyword>
<dbReference type="PANTHER" id="PTHR30055:SF234">
    <property type="entry name" value="HTH-TYPE TRANSCRIPTIONAL REGULATOR BETI"/>
    <property type="match status" value="1"/>
</dbReference>
<sequence>MEPDPPRSTAPAVDSQFAQRHRTARAQTLGAAPRGRIIDAMVECVGARGYSATTLTDIVGSAHVSRSTFYEHFENKEHCFVEAVHAGADIVRARIADELAELPATADPRQRLETVITTFCAVVATEPDFSRLILVDSLLVGEAASRFRDLAVDYFAFLYGSFHHQARQIDPELREVPDASIALVPDAIAERTRRVLVHQGAQHVPALAPGFVEFANTVLGLICQPAPA</sequence>
<dbReference type="PANTHER" id="PTHR30055">
    <property type="entry name" value="HTH-TYPE TRANSCRIPTIONAL REGULATOR RUTR"/>
    <property type="match status" value="1"/>
</dbReference>
<dbReference type="Gene3D" id="1.10.357.10">
    <property type="entry name" value="Tetracycline Repressor, domain 2"/>
    <property type="match status" value="1"/>
</dbReference>
<evidence type="ECO:0000313" key="7">
    <source>
        <dbReference type="Proteomes" id="UP000565711"/>
    </source>
</evidence>
<dbReference type="GO" id="GO:0000976">
    <property type="term" value="F:transcription cis-regulatory region binding"/>
    <property type="evidence" value="ECO:0007669"/>
    <property type="project" value="TreeGrafter"/>
</dbReference>
<evidence type="ECO:0000256" key="2">
    <source>
        <dbReference type="ARBA" id="ARBA00023125"/>
    </source>
</evidence>
<comment type="caution">
    <text evidence="6">The sequence shown here is derived from an EMBL/GenBank/DDBJ whole genome shotgun (WGS) entry which is preliminary data.</text>
</comment>
<dbReference type="RefSeq" id="WP_067869995.1">
    <property type="nucleotide sequence ID" value="NZ_JAAXOP010000001.1"/>
</dbReference>
<keyword evidence="7" id="KW-1185">Reference proteome</keyword>
<dbReference type="Pfam" id="PF00440">
    <property type="entry name" value="TetR_N"/>
    <property type="match status" value="1"/>
</dbReference>
<reference evidence="6 7" key="1">
    <citation type="submission" date="2020-04" db="EMBL/GenBank/DDBJ databases">
        <title>MicrobeNet Type strains.</title>
        <authorList>
            <person name="Nicholson A.C."/>
        </authorList>
    </citation>
    <scope>NUCLEOTIDE SEQUENCE [LARGE SCALE GENOMIC DNA]</scope>
    <source>
        <strain evidence="6 7">JCM 12354</strain>
    </source>
</reference>
<dbReference type="AlphaFoldDB" id="A0A846XQB1"/>
<evidence type="ECO:0000256" key="3">
    <source>
        <dbReference type="ARBA" id="ARBA00023163"/>
    </source>
</evidence>
<accession>A0A846XQB1</accession>
<dbReference type="InterPro" id="IPR009057">
    <property type="entry name" value="Homeodomain-like_sf"/>
</dbReference>
<name>A0A846XQB1_9NOCA</name>
<dbReference type="InterPro" id="IPR001647">
    <property type="entry name" value="HTH_TetR"/>
</dbReference>
<protein>
    <submittedName>
        <fullName evidence="6">TetR/AcrR family transcriptional regulator</fullName>
    </submittedName>
</protein>
<dbReference type="Proteomes" id="UP000565711">
    <property type="component" value="Unassembled WGS sequence"/>
</dbReference>
<evidence type="ECO:0000259" key="5">
    <source>
        <dbReference type="PROSITE" id="PS50977"/>
    </source>
</evidence>